<dbReference type="Pfam" id="PF03168">
    <property type="entry name" value="LEA_2"/>
    <property type="match status" value="2"/>
</dbReference>
<evidence type="ECO:0000256" key="1">
    <source>
        <dbReference type="SAM" id="MobiDB-lite"/>
    </source>
</evidence>
<keyword evidence="4" id="KW-1185">Reference proteome</keyword>
<reference evidence="3 4" key="1">
    <citation type="submission" date="2024-06" db="EMBL/GenBank/DDBJ databases">
        <title>Halorubrum miltondacostae sp. nov., a potential PHA producer isolated from an inland solar saltern in Rio Maior, Portugal.</title>
        <authorList>
            <person name="Albuquerque L."/>
            <person name="Viver T."/>
            <person name="Barroso C."/>
            <person name="Claudino R."/>
            <person name="Galvan M."/>
            <person name="Simoes G."/>
            <person name="Lobo Da Cunha A."/>
            <person name="Egas C."/>
        </authorList>
    </citation>
    <scope>NUCLEOTIDE SEQUENCE [LARGE SCALE GENOMIC DNA]</scope>
    <source>
        <strain evidence="3 4">RMP-11</strain>
    </source>
</reference>
<feature type="compositionally biased region" description="Acidic residues" evidence="1">
    <location>
        <begin position="339"/>
        <end position="354"/>
    </location>
</feature>
<dbReference type="Proteomes" id="UP001567572">
    <property type="component" value="Unassembled WGS sequence"/>
</dbReference>
<dbReference type="AlphaFoldDB" id="A0ABD5M1L2"/>
<gene>
    <name evidence="3" type="ORF">ABNG04_05730</name>
</gene>
<evidence type="ECO:0000259" key="2">
    <source>
        <dbReference type="SMART" id="SM00769"/>
    </source>
</evidence>
<dbReference type="EMBL" id="JBEDNY010000002">
    <property type="protein sequence ID" value="MEZ3163375.1"/>
    <property type="molecule type" value="Genomic_DNA"/>
</dbReference>
<dbReference type="InterPro" id="IPR013990">
    <property type="entry name" value="WHy-dom"/>
</dbReference>
<feature type="domain" description="Water stress and hypersensitive response" evidence="2">
    <location>
        <begin position="43"/>
        <end position="160"/>
    </location>
</feature>
<dbReference type="RefSeq" id="WP_371160842.1">
    <property type="nucleotide sequence ID" value="NZ_JBEDNX010000004.1"/>
</dbReference>
<comment type="caution">
    <text evidence="3">The sequence shown here is derived from an EMBL/GenBank/DDBJ whole genome shotgun (WGS) entry which is preliminary data.</text>
</comment>
<sequence>MALDRVVATLTASKVRTALVGLIVVAAAVGGAFALGVFGVPSVAAVNNSFGEVTDEKTVVETDLVVSNPNPFGVGLDGVSVDYAVSMNDVEMARGGREGVSVAAGNSSIAFQTDLENEAIPPWWTSHVRNDERTTVAIDARVSSERLGRGTNLTRTREIETDLIGAFTSEETRPVNADAPLVDDPVLYVNETRGRWGTVTDAETPIAMEFDVYNPNLEPYVVTEIGYDVTMNGVEMGSGSTAEEYVIPSYGSETVELTAALRNERLDDWWVTHLDESVNGHQVSDLRIEFYAVVELPGGERVTVPLDALTYEETVQTDIFDEGLHRGSGDESASGSGGSDDETTDDGASDENTTDDGTSGGDSTDENTTDDGSNDGNTTDGNTTDDDDDDGGLLPLSVD</sequence>
<dbReference type="SUPFAM" id="SSF117070">
    <property type="entry name" value="LEA14-like"/>
    <property type="match status" value="2"/>
</dbReference>
<protein>
    <submittedName>
        <fullName evidence="3">LEA type 2 family protein</fullName>
    </submittedName>
</protein>
<dbReference type="InterPro" id="IPR013783">
    <property type="entry name" value="Ig-like_fold"/>
</dbReference>
<name>A0ABD5M1L2_9EURY</name>
<dbReference type="Gene3D" id="2.60.40.10">
    <property type="entry name" value="Immunoglobulins"/>
    <property type="match status" value="2"/>
</dbReference>
<proteinExistence type="predicted"/>
<dbReference type="SMART" id="SM00769">
    <property type="entry name" value="WHy"/>
    <property type="match status" value="2"/>
</dbReference>
<dbReference type="InterPro" id="IPR004864">
    <property type="entry name" value="LEA_2"/>
</dbReference>
<evidence type="ECO:0000313" key="4">
    <source>
        <dbReference type="Proteomes" id="UP001567572"/>
    </source>
</evidence>
<feature type="compositionally biased region" description="Acidic residues" evidence="1">
    <location>
        <begin position="363"/>
        <end position="373"/>
    </location>
</feature>
<organism evidence="3 4">
    <name type="scientific">Halorubrum miltondacostae</name>
    <dbReference type="NCBI Taxonomy" id="3076378"/>
    <lineage>
        <taxon>Archaea</taxon>
        <taxon>Methanobacteriati</taxon>
        <taxon>Methanobacteriota</taxon>
        <taxon>Stenosarchaea group</taxon>
        <taxon>Halobacteria</taxon>
        <taxon>Halobacteriales</taxon>
        <taxon>Haloferacaceae</taxon>
        <taxon>Halorubrum</taxon>
    </lineage>
</organism>
<evidence type="ECO:0000313" key="3">
    <source>
        <dbReference type="EMBL" id="MEZ3163375.1"/>
    </source>
</evidence>
<feature type="region of interest" description="Disordered" evidence="1">
    <location>
        <begin position="320"/>
        <end position="399"/>
    </location>
</feature>
<accession>A0ABD5M1L2</accession>
<feature type="domain" description="Water stress and hypersensitive response" evidence="2">
    <location>
        <begin position="189"/>
        <end position="311"/>
    </location>
</feature>